<evidence type="ECO:0000259" key="4">
    <source>
        <dbReference type="PROSITE" id="PS50060"/>
    </source>
</evidence>
<keyword evidence="2" id="KW-0472">Membrane</keyword>
<dbReference type="InParanoid" id="A0A7M7NPG3"/>
<organism evidence="5 6">
    <name type="scientific">Strongylocentrotus purpuratus</name>
    <name type="common">Purple sea urchin</name>
    <dbReference type="NCBI Taxonomy" id="7668"/>
    <lineage>
        <taxon>Eukaryota</taxon>
        <taxon>Metazoa</taxon>
        <taxon>Echinodermata</taxon>
        <taxon>Eleutherozoa</taxon>
        <taxon>Echinozoa</taxon>
        <taxon>Echinoidea</taxon>
        <taxon>Euechinoidea</taxon>
        <taxon>Echinacea</taxon>
        <taxon>Camarodonta</taxon>
        <taxon>Echinidea</taxon>
        <taxon>Strongylocentrotidae</taxon>
        <taxon>Strongylocentrotus</taxon>
    </lineage>
</organism>
<reference evidence="5" key="2">
    <citation type="submission" date="2021-01" db="UniProtKB">
        <authorList>
            <consortium name="EnsemblMetazoa"/>
        </authorList>
    </citation>
    <scope>IDENTIFICATION</scope>
</reference>
<name>A0A7M7NPG3_STRPU</name>
<dbReference type="Gene3D" id="2.60.120.200">
    <property type="match status" value="1"/>
</dbReference>
<dbReference type="SUPFAM" id="SSF49899">
    <property type="entry name" value="Concanavalin A-like lectins/glucanases"/>
    <property type="match status" value="1"/>
</dbReference>
<dbReference type="GeneID" id="754912"/>
<dbReference type="OrthoDB" id="10011215at2759"/>
<protein>
    <recommendedName>
        <fullName evidence="4">MAM domain-containing protein</fullName>
    </recommendedName>
</protein>
<feature type="region of interest" description="Disordered" evidence="1">
    <location>
        <begin position="205"/>
        <end position="254"/>
    </location>
</feature>
<evidence type="ECO:0000256" key="3">
    <source>
        <dbReference type="SAM" id="SignalP"/>
    </source>
</evidence>
<evidence type="ECO:0000313" key="6">
    <source>
        <dbReference type="Proteomes" id="UP000007110"/>
    </source>
</evidence>
<dbReference type="KEGG" id="spu:754912"/>
<dbReference type="Pfam" id="PF00629">
    <property type="entry name" value="MAM"/>
    <property type="match status" value="1"/>
</dbReference>
<dbReference type="PANTHER" id="PTHR23282:SF101">
    <property type="entry name" value="MAM DOMAIN-CONTAINING PROTEIN"/>
    <property type="match status" value="1"/>
</dbReference>
<feature type="domain" description="MAM" evidence="4">
    <location>
        <begin position="30"/>
        <end position="202"/>
    </location>
</feature>
<evidence type="ECO:0000256" key="2">
    <source>
        <dbReference type="SAM" id="Phobius"/>
    </source>
</evidence>
<keyword evidence="3" id="KW-0732">Signal</keyword>
<feature type="transmembrane region" description="Helical" evidence="2">
    <location>
        <begin position="260"/>
        <end position="285"/>
    </location>
</feature>
<proteinExistence type="predicted"/>
<dbReference type="InterPro" id="IPR013320">
    <property type="entry name" value="ConA-like_dom_sf"/>
</dbReference>
<dbReference type="InterPro" id="IPR000998">
    <property type="entry name" value="MAM_dom"/>
</dbReference>
<feature type="compositionally biased region" description="Polar residues" evidence="1">
    <location>
        <begin position="518"/>
        <end position="542"/>
    </location>
</feature>
<dbReference type="Proteomes" id="UP000007110">
    <property type="component" value="Unassembled WGS sequence"/>
</dbReference>
<feature type="signal peptide" evidence="3">
    <location>
        <begin position="1"/>
        <end position="22"/>
    </location>
</feature>
<dbReference type="PROSITE" id="PS50060">
    <property type="entry name" value="MAM_2"/>
    <property type="match status" value="1"/>
</dbReference>
<keyword evidence="6" id="KW-1185">Reference proteome</keyword>
<dbReference type="CDD" id="cd06263">
    <property type="entry name" value="MAM"/>
    <property type="match status" value="1"/>
</dbReference>
<keyword evidence="2" id="KW-1133">Transmembrane helix</keyword>
<feature type="chain" id="PRO_5029668448" description="MAM domain-containing protein" evidence="3">
    <location>
        <begin position="23"/>
        <end position="578"/>
    </location>
</feature>
<dbReference type="PANTHER" id="PTHR23282">
    <property type="entry name" value="APICAL ENDOSOMAL GLYCOPROTEIN PRECURSOR"/>
    <property type="match status" value="1"/>
</dbReference>
<sequence length="578" mass="63837">MLHLPSSLLLWTIPWILPQIKGTLQDKNLIHCNFEQLDLCPFEQDPNDELDWDLYHSPPMSPLIHGPYPDHTYGQVMGFGEDVVVANIISRQTRHYARLASPPNTTGGDARIMTPHLKLTDGIAELSFYYHMFDPVPSDFKGTINVYGCNRDLVWSRSVNLGNFWVKATVRISCDSPFRIIFEGVIGAKDSDLAIDDVDVTDRFNTTKPTAGKPMNPKGTEPGGFTPRSSNGASTGGITLYPNGEHPPIGPGTEDVDPDIALSLVTVAVALFAATCLMLLVTVIIHYKVCNQRRKNHYPSHIVYHGPSYYNRDVERHGNEREGYMTLNFDGSRASSSGTAAELLTMSDRHDLASKNGDRISLASFTRASSLSEQRPRLPTRRESRTFPIVRELKNLLHAVHMRRIRTLSQHLSVAEIEMLRHELSSRSTTPAHPDVSHDRTMSTILLDTSASTMRPMSEISEHFYYSLFPDPNGDGGARSPAQRRHDARTPLVSGRPAHTSSTMAAHGGPLVDRTGRTVGQSHASSTGEEGTLSTIIPSEESSGPIDDVTSTTIAAGDDMEMVDNEIYESYTENEVSC</sequence>
<dbReference type="GO" id="GO:0016020">
    <property type="term" value="C:membrane"/>
    <property type="evidence" value="ECO:0007669"/>
    <property type="project" value="InterPro"/>
</dbReference>
<dbReference type="RefSeq" id="XP_030838638.1">
    <property type="nucleotide sequence ID" value="XM_030982778.1"/>
</dbReference>
<dbReference type="EnsemblMetazoa" id="XM_030982778">
    <property type="protein sequence ID" value="XP_030838638"/>
    <property type="gene ID" value="LOC754912"/>
</dbReference>
<dbReference type="OMA" id="IMSPPIT"/>
<dbReference type="AlphaFoldDB" id="A0A7M7NPG3"/>
<reference evidence="6" key="1">
    <citation type="submission" date="2015-02" db="EMBL/GenBank/DDBJ databases">
        <title>Genome sequencing for Strongylocentrotus purpuratus.</title>
        <authorList>
            <person name="Murali S."/>
            <person name="Liu Y."/>
            <person name="Vee V."/>
            <person name="English A."/>
            <person name="Wang M."/>
            <person name="Skinner E."/>
            <person name="Han Y."/>
            <person name="Muzny D.M."/>
            <person name="Worley K.C."/>
            <person name="Gibbs R.A."/>
        </authorList>
    </citation>
    <scope>NUCLEOTIDE SEQUENCE</scope>
</reference>
<feature type="compositionally biased region" description="Polar residues" evidence="1">
    <location>
        <begin position="227"/>
        <end position="237"/>
    </location>
</feature>
<dbReference type="InterPro" id="IPR051560">
    <property type="entry name" value="MAM_domain-containing"/>
</dbReference>
<evidence type="ECO:0000256" key="1">
    <source>
        <dbReference type="SAM" id="MobiDB-lite"/>
    </source>
</evidence>
<dbReference type="SMART" id="SM00137">
    <property type="entry name" value="MAM"/>
    <property type="match status" value="1"/>
</dbReference>
<accession>A0A7M7NPG3</accession>
<keyword evidence="2" id="KW-0812">Transmembrane</keyword>
<feature type="region of interest" description="Disordered" evidence="1">
    <location>
        <begin position="475"/>
        <end position="550"/>
    </location>
</feature>
<evidence type="ECO:0000313" key="5">
    <source>
        <dbReference type="EnsemblMetazoa" id="XP_030838638"/>
    </source>
</evidence>